<proteinExistence type="predicted"/>
<dbReference type="SUPFAM" id="SSF52540">
    <property type="entry name" value="P-loop containing nucleoside triphosphate hydrolases"/>
    <property type="match status" value="1"/>
</dbReference>
<dbReference type="InterPro" id="IPR049945">
    <property type="entry name" value="AAA_22"/>
</dbReference>
<protein>
    <submittedName>
        <fullName evidence="2">AAA family ATPase</fullName>
    </submittedName>
</protein>
<dbReference type="RefSeq" id="WP_173197408.1">
    <property type="nucleotide sequence ID" value="NZ_JABFCX010000002.1"/>
</dbReference>
<feature type="domain" description="AAA+ ATPase" evidence="1">
    <location>
        <begin position="42"/>
        <end position="247"/>
    </location>
</feature>
<dbReference type="InterPro" id="IPR027417">
    <property type="entry name" value="P-loop_NTPase"/>
</dbReference>
<evidence type="ECO:0000313" key="3">
    <source>
        <dbReference type="Proteomes" id="UP000536835"/>
    </source>
</evidence>
<evidence type="ECO:0000259" key="1">
    <source>
        <dbReference type="SMART" id="SM00382"/>
    </source>
</evidence>
<reference evidence="2 3" key="1">
    <citation type="submission" date="2020-05" db="EMBL/GenBank/DDBJ databases">
        <title>Parvularcula mediterraneae sp. nov., isolated from polypropylene straw from shallow seawater of the seashore of Laganas in Zakynthos island, Greece.</title>
        <authorList>
            <person name="Szabo I."/>
            <person name="Al-Omari J."/>
            <person name="Rado J."/>
            <person name="Szerdahelyi G.S."/>
        </authorList>
    </citation>
    <scope>NUCLEOTIDE SEQUENCE [LARGE SCALE GENOMIC DNA]</scope>
    <source>
        <strain evidence="2 3">ZS-1/3</strain>
    </source>
</reference>
<sequence length="278" mass="30396">MYEKHFGLAKKPFASHPEPDMLFWSDGHKMARTMLTYGLTSGNGTVVITGEIGAGKTTLLHDLARRHKDGNRFGALTGDIGYDGDVAAWILYGFGIEAKGSSPSQSLSQLDKFLAQNRNAGRKAVLFIDEAQLLEARLLERVRVLAERQSGGHPVLQLVLFGQPELGALLNMPQLAQFRQRVVSHYHLRAFNRSETGDYVASRIAASGGNPELFAVEAIDRIHDATNGIPRQINIIADTAMVYAFAAGSESVAEDMVKRVIKDREQNGILKIDPPSGL</sequence>
<evidence type="ECO:0000313" key="2">
    <source>
        <dbReference type="EMBL" id="NNU15742.1"/>
    </source>
</evidence>
<dbReference type="InterPro" id="IPR003593">
    <property type="entry name" value="AAA+_ATPase"/>
</dbReference>
<name>A0A7Y3W4Y9_9PROT</name>
<organism evidence="2 3">
    <name type="scientific">Parvularcula mediterranea</name>
    <dbReference type="NCBI Taxonomy" id="2732508"/>
    <lineage>
        <taxon>Bacteria</taxon>
        <taxon>Pseudomonadati</taxon>
        <taxon>Pseudomonadota</taxon>
        <taxon>Alphaproteobacteria</taxon>
        <taxon>Parvularculales</taxon>
        <taxon>Parvularculaceae</taxon>
        <taxon>Parvularcula</taxon>
    </lineage>
</organism>
<dbReference type="Proteomes" id="UP000536835">
    <property type="component" value="Unassembled WGS sequence"/>
</dbReference>
<gene>
    <name evidence="2" type="ORF">HK107_05340</name>
</gene>
<dbReference type="AlphaFoldDB" id="A0A7Y3W4Y9"/>
<keyword evidence="3" id="KW-1185">Reference proteome</keyword>
<dbReference type="EMBL" id="JABFCX010000002">
    <property type="protein sequence ID" value="NNU15742.1"/>
    <property type="molecule type" value="Genomic_DNA"/>
</dbReference>
<dbReference type="SMART" id="SM00382">
    <property type="entry name" value="AAA"/>
    <property type="match status" value="1"/>
</dbReference>
<accession>A0A7Y3W4Y9</accession>
<dbReference type="PANTHER" id="PTHR35894:SF5">
    <property type="entry name" value="MU-LIKE PROPHAGE FLUMU DNA TRANSPOSITION PROTEIN B"/>
    <property type="match status" value="1"/>
</dbReference>
<dbReference type="Gene3D" id="3.40.50.300">
    <property type="entry name" value="P-loop containing nucleotide triphosphate hydrolases"/>
    <property type="match status" value="1"/>
</dbReference>
<dbReference type="GO" id="GO:0016887">
    <property type="term" value="F:ATP hydrolysis activity"/>
    <property type="evidence" value="ECO:0007669"/>
    <property type="project" value="InterPro"/>
</dbReference>
<dbReference type="PANTHER" id="PTHR35894">
    <property type="entry name" value="GENERAL SECRETION PATHWAY PROTEIN A-RELATED"/>
    <property type="match status" value="1"/>
</dbReference>
<dbReference type="Pfam" id="PF13401">
    <property type="entry name" value="AAA_22"/>
    <property type="match status" value="1"/>
</dbReference>
<dbReference type="InterPro" id="IPR052026">
    <property type="entry name" value="ExeA_AAA_ATPase_DNA-bind"/>
</dbReference>
<comment type="caution">
    <text evidence="2">The sequence shown here is derived from an EMBL/GenBank/DDBJ whole genome shotgun (WGS) entry which is preliminary data.</text>
</comment>